<evidence type="ECO:0000313" key="1">
    <source>
        <dbReference type="EMBL" id="RCK79656.1"/>
    </source>
</evidence>
<protein>
    <recommendedName>
        <fullName evidence="3">DUF4276 family protein</fullName>
    </recommendedName>
</protein>
<dbReference type="EMBL" id="QOQW01000011">
    <property type="protein sequence ID" value="RCK79656.1"/>
    <property type="molecule type" value="Genomic_DNA"/>
</dbReference>
<dbReference type="Proteomes" id="UP000252355">
    <property type="component" value="Unassembled WGS sequence"/>
</dbReference>
<accession>A0A367ZNQ0</accession>
<proteinExistence type="predicted"/>
<reference evidence="1 2" key="1">
    <citation type="submission" date="2018-05" db="EMBL/GenBank/DDBJ databases">
        <title>A metagenomic window into the 2 km-deep terrestrial subsurface aquifer revealed taxonomically and functionally diverse microbial community comprising novel uncultured bacterial lineages.</title>
        <authorList>
            <person name="Kadnikov V.V."/>
            <person name="Mardanov A.V."/>
            <person name="Beletsky A.V."/>
            <person name="Banks D."/>
            <person name="Pimenov N.V."/>
            <person name="Frank Y.A."/>
            <person name="Karnachuk O.V."/>
            <person name="Ravin N.V."/>
        </authorList>
    </citation>
    <scope>NUCLEOTIDE SEQUENCE [LARGE SCALE GENOMIC DNA]</scope>
    <source>
        <strain evidence="1">BY5</strain>
    </source>
</reference>
<gene>
    <name evidence="1" type="ORF">OZSIB_4128</name>
</gene>
<sequence length="204" mass="23166">MIQIVFLVEEPSAEEALRRLLPKLLRGRARWKLINLGSKNKLLKNLPDRLAGYRDRIARGEPLRIVVLVDRDADDCVSLKHRLEAMAREAGLATKTRPDGQGRFFVVNRIAVEELESWFVGDPAALRQAFRGLPAIDASKGIFRHPDNGGSWEALHRFLKKHGIYQSRYPKIEAARRIAPHLDLLGNRSRSFQVFMQGLEALLA</sequence>
<dbReference type="InterPro" id="IPR025455">
    <property type="entry name" value="DUF4276"/>
</dbReference>
<evidence type="ECO:0008006" key="3">
    <source>
        <dbReference type="Google" id="ProtNLM"/>
    </source>
</evidence>
<name>A0A367ZNQ0_9BACT</name>
<organism evidence="1 2">
    <name type="scientific">Candidatus Ozemobacter sibiricus</name>
    <dbReference type="NCBI Taxonomy" id="2268124"/>
    <lineage>
        <taxon>Bacteria</taxon>
        <taxon>Candidatus Ozemobacteria</taxon>
        <taxon>Candidatus Ozemobacterales</taxon>
        <taxon>Candidatus Ozemobacteraceae</taxon>
        <taxon>Candidatus Ozemobacter</taxon>
    </lineage>
</organism>
<comment type="caution">
    <text evidence="1">The sequence shown here is derived from an EMBL/GenBank/DDBJ whole genome shotgun (WGS) entry which is preliminary data.</text>
</comment>
<evidence type="ECO:0000313" key="2">
    <source>
        <dbReference type="Proteomes" id="UP000252355"/>
    </source>
</evidence>
<dbReference type="AlphaFoldDB" id="A0A367ZNQ0"/>
<dbReference type="Pfam" id="PF14103">
    <property type="entry name" value="DUF4276"/>
    <property type="match status" value="1"/>
</dbReference>